<dbReference type="AlphaFoldDB" id="A0A5J4PCX4"/>
<dbReference type="EMBL" id="SNRY01009366">
    <property type="protein sequence ID" value="KAA6307162.1"/>
    <property type="molecule type" value="Genomic_DNA"/>
</dbReference>
<dbReference type="PANTHER" id="PTHR43411:SF1">
    <property type="entry name" value="ADENYLOSUCCINATE LYASE"/>
    <property type="match status" value="1"/>
</dbReference>
<dbReference type="EC" id="4.3.2.2" evidence="1"/>
<sequence>MKLNLLTAISPVDGRYRNKTEVLAAYFSEFALMKYRVRVEVEYFIALCELPLPQLKHIQPDTYETLRSIYQNFTEADAERIKDIENITNHDVKAVEYYLKEQFDKSEILKNRKEFIHFGLTSQDI</sequence>
<dbReference type="PANTHER" id="PTHR43411">
    <property type="entry name" value="ADENYLOSUCCINATE LYASE"/>
    <property type="match status" value="1"/>
</dbReference>
<organism evidence="1">
    <name type="scientific">termite gut metagenome</name>
    <dbReference type="NCBI Taxonomy" id="433724"/>
    <lineage>
        <taxon>unclassified sequences</taxon>
        <taxon>metagenomes</taxon>
        <taxon>organismal metagenomes</taxon>
    </lineage>
</organism>
<dbReference type="InterPro" id="IPR047136">
    <property type="entry name" value="PurB_bact"/>
</dbReference>
<comment type="caution">
    <text evidence="1">The sequence shown here is derived from an EMBL/GenBank/DDBJ whole genome shotgun (WGS) entry which is preliminary data.</text>
</comment>
<feature type="non-terminal residue" evidence="1">
    <location>
        <position position="125"/>
    </location>
</feature>
<evidence type="ECO:0000313" key="1">
    <source>
        <dbReference type="EMBL" id="KAA6307162.1"/>
    </source>
</evidence>
<dbReference type="Gene3D" id="1.10.275.10">
    <property type="entry name" value="Fumarase/aspartase (N-terminal domain)"/>
    <property type="match status" value="1"/>
</dbReference>
<proteinExistence type="predicted"/>
<dbReference type="GO" id="GO:0016829">
    <property type="term" value="F:lyase activity"/>
    <property type="evidence" value="ECO:0007669"/>
    <property type="project" value="UniProtKB-KW"/>
</dbReference>
<reference evidence="1" key="1">
    <citation type="submission" date="2019-03" db="EMBL/GenBank/DDBJ databases">
        <title>Single cell metagenomics reveals metabolic interactions within the superorganism composed of flagellate Streblomastix strix and complex community of Bacteroidetes bacteria on its surface.</title>
        <authorList>
            <person name="Treitli S.C."/>
            <person name="Kolisko M."/>
            <person name="Husnik F."/>
            <person name="Keeling P."/>
            <person name="Hampl V."/>
        </authorList>
    </citation>
    <scope>NUCLEOTIDE SEQUENCE</scope>
    <source>
        <strain evidence="1">STM</strain>
    </source>
</reference>
<dbReference type="InterPro" id="IPR024083">
    <property type="entry name" value="Fumarase/histidase_N"/>
</dbReference>
<accession>A0A5J4PCX4</accession>
<protein>
    <submittedName>
        <fullName evidence="1">Adenylosuccinate lyase</fullName>
        <ecNumber evidence="1">4.3.2.2</ecNumber>
    </submittedName>
</protein>
<dbReference type="InterPro" id="IPR008948">
    <property type="entry name" value="L-Aspartase-like"/>
</dbReference>
<dbReference type="SUPFAM" id="SSF48557">
    <property type="entry name" value="L-aspartase-like"/>
    <property type="match status" value="1"/>
</dbReference>
<keyword evidence="1" id="KW-0456">Lyase</keyword>
<name>A0A5J4PCX4_9ZZZZ</name>
<gene>
    <name evidence="1" type="ORF">EZS27_041172</name>
</gene>